<dbReference type="Proteomes" id="UP001152888">
    <property type="component" value="Unassembled WGS sequence"/>
</dbReference>
<accession>A0A9P0KN00</accession>
<dbReference type="AlphaFoldDB" id="A0A9P0KN00"/>
<evidence type="ECO:0000313" key="2">
    <source>
        <dbReference type="Proteomes" id="UP001152888"/>
    </source>
</evidence>
<proteinExistence type="predicted"/>
<keyword evidence="2" id="KW-1185">Reference proteome</keyword>
<comment type="caution">
    <text evidence="1">The sequence shown here is derived from an EMBL/GenBank/DDBJ whole genome shotgun (WGS) entry which is preliminary data.</text>
</comment>
<evidence type="ECO:0000313" key="1">
    <source>
        <dbReference type="EMBL" id="CAH1979385.1"/>
    </source>
</evidence>
<reference evidence="1" key="1">
    <citation type="submission" date="2022-03" db="EMBL/GenBank/DDBJ databases">
        <authorList>
            <person name="Sayadi A."/>
        </authorList>
    </citation>
    <scope>NUCLEOTIDE SEQUENCE</scope>
</reference>
<protein>
    <submittedName>
        <fullName evidence="1">Uncharacterized protein</fullName>
    </submittedName>
</protein>
<sequence>MFYDAFRNLIISFKASLQSSPPIRIPSKDLTRLSAT</sequence>
<dbReference type="EMBL" id="CAKOFQ010006878">
    <property type="protein sequence ID" value="CAH1979385.1"/>
    <property type="molecule type" value="Genomic_DNA"/>
</dbReference>
<gene>
    <name evidence="1" type="ORF">ACAOBT_LOCUS13415</name>
</gene>
<organism evidence="1 2">
    <name type="scientific">Acanthoscelides obtectus</name>
    <name type="common">Bean weevil</name>
    <name type="synonym">Bruchus obtectus</name>
    <dbReference type="NCBI Taxonomy" id="200917"/>
    <lineage>
        <taxon>Eukaryota</taxon>
        <taxon>Metazoa</taxon>
        <taxon>Ecdysozoa</taxon>
        <taxon>Arthropoda</taxon>
        <taxon>Hexapoda</taxon>
        <taxon>Insecta</taxon>
        <taxon>Pterygota</taxon>
        <taxon>Neoptera</taxon>
        <taxon>Endopterygota</taxon>
        <taxon>Coleoptera</taxon>
        <taxon>Polyphaga</taxon>
        <taxon>Cucujiformia</taxon>
        <taxon>Chrysomeloidea</taxon>
        <taxon>Chrysomelidae</taxon>
        <taxon>Bruchinae</taxon>
        <taxon>Bruchini</taxon>
        <taxon>Acanthoscelides</taxon>
    </lineage>
</organism>
<name>A0A9P0KN00_ACAOB</name>